<evidence type="ECO:0000313" key="1">
    <source>
        <dbReference type="EMBL" id="EST46364.1"/>
    </source>
</evidence>
<reference evidence="2" key="2">
    <citation type="submission" date="2020-12" db="EMBL/GenBank/DDBJ databases">
        <title>New Spironucleus salmonicida genome in near-complete chromosomes.</title>
        <authorList>
            <person name="Xu F."/>
            <person name="Kurt Z."/>
            <person name="Jimenez-Gonzalez A."/>
            <person name="Astvaldsson A."/>
            <person name="Andersson J.O."/>
            <person name="Svard S.G."/>
        </authorList>
    </citation>
    <scope>NUCLEOTIDE SEQUENCE</scope>
    <source>
        <strain evidence="2">ATCC 50377</strain>
    </source>
</reference>
<protein>
    <submittedName>
        <fullName evidence="1">Uncharacterized protein</fullName>
    </submittedName>
</protein>
<proteinExistence type="predicted"/>
<dbReference type="AlphaFoldDB" id="V6LZT5"/>
<dbReference type="Proteomes" id="UP000018208">
    <property type="component" value="Unassembled WGS sequence"/>
</dbReference>
<organism evidence="1">
    <name type="scientific">Spironucleus salmonicida</name>
    <dbReference type="NCBI Taxonomy" id="348837"/>
    <lineage>
        <taxon>Eukaryota</taxon>
        <taxon>Metamonada</taxon>
        <taxon>Diplomonadida</taxon>
        <taxon>Hexamitidae</taxon>
        <taxon>Hexamitinae</taxon>
        <taxon>Spironucleus</taxon>
    </lineage>
</organism>
<accession>V6LZT5</accession>
<name>V6LZT5_9EUKA</name>
<gene>
    <name evidence="1" type="ORF">SS50377_13607</name>
    <name evidence="2" type="ORF">SS50377_28193</name>
</gene>
<dbReference type="VEuPathDB" id="GiardiaDB:SS50377_28193"/>
<reference evidence="1 2" key="1">
    <citation type="journal article" date="2014" name="PLoS Genet.">
        <title>The Genome of Spironucleus salmonicida Highlights a Fish Pathogen Adapted to Fluctuating Environments.</title>
        <authorList>
            <person name="Xu F."/>
            <person name="Jerlstrom-Hultqvist J."/>
            <person name="Einarsson E."/>
            <person name="Astvaldsson A."/>
            <person name="Svard S.G."/>
            <person name="Andersson J.O."/>
        </authorList>
    </citation>
    <scope>NUCLEOTIDE SEQUENCE</scope>
    <source>
        <strain evidence="2">ATCC 50377</strain>
    </source>
</reference>
<evidence type="ECO:0000313" key="2">
    <source>
        <dbReference type="EMBL" id="KAH0570218.1"/>
    </source>
</evidence>
<sequence>MLAVVLQGANIFVTSLPHTVDFPSYGIKIYYGLSCELASNNNIFANITLDVDETASLQIFYGCTDVSRLIITAYLNNPSYNQSFSSVFGVVDQPLQISHSTFVVTSFAKYASGVVSYAIAPCNISLSFIYFTTQDSMSASSVINWIHGAKAIANLTDLVVDAKIIASLFGAGLVVCIEEQAAVNMTTVTLSADIYTRGVSAGAVGTIRTEGKSIIKNVIVTGKISALRDEFVSGLIGQAKVGTVSQTIYCVVYAEVKGWCKGGISGQNYQNNAELGRLVINLDNGTKCLCPKGFCKRLVDN</sequence>
<dbReference type="EMBL" id="AUWU02000008">
    <property type="protein sequence ID" value="KAH0570218.1"/>
    <property type="molecule type" value="Genomic_DNA"/>
</dbReference>
<dbReference type="EMBL" id="KI546076">
    <property type="protein sequence ID" value="EST46364.1"/>
    <property type="molecule type" value="Genomic_DNA"/>
</dbReference>
<evidence type="ECO:0000313" key="3">
    <source>
        <dbReference type="Proteomes" id="UP000018208"/>
    </source>
</evidence>
<keyword evidence="3" id="KW-1185">Reference proteome</keyword>